<dbReference type="EMBL" id="CP002408">
    <property type="protein sequence ID" value="AFU58015.1"/>
    <property type="molecule type" value="Genomic_DNA"/>
</dbReference>
<dbReference type="HOGENOM" id="CLU_2949421_0_0_2"/>
<dbReference type="KEGG" id="nga:Ngar_c10730"/>
<protein>
    <submittedName>
        <fullName evidence="1">Uncharacterized protein</fullName>
    </submittedName>
</protein>
<dbReference type="BioCyc" id="CNIT1237085:G1324-1071-MONOMER"/>
<dbReference type="Proteomes" id="UP000008037">
    <property type="component" value="Chromosome"/>
</dbReference>
<gene>
    <name evidence="1" type="ordered locus">Ngar_c10730</name>
</gene>
<accession>K0IE24</accession>
<sequence length="59" mass="6464">MEENIGFGRARIDKEVMKRLGVVEGDINSIKSKAGDIRKMPSSLARVMNISSQNCDPNG</sequence>
<dbReference type="AlphaFoldDB" id="K0IE24"/>
<dbReference type="STRING" id="1237085.Ngar_c10730"/>
<evidence type="ECO:0000313" key="2">
    <source>
        <dbReference type="Proteomes" id="UP000008037"/>
    </source>
</evidence>
<dbReference type="InParanoid" id="K0IE24"/>
<proteinExistence type="predicted"/>
<evidence type="ECO:0000313" key="1">
    <source>
        <dbReference type="EMBL" id="AFU58015.1"/>
    </source>
</evidence>
<reference evidence="1 2" key="1">
    <citation type="journal article" date="2012" name="Environ. Microbiol.">
        <title>The genome of the ammonia-oxidizing Candidatus Nitrososphaera gargensis: insights into metabolic versatility and environmental adaptations.</title>
        <authorList>
            <person name="Spang A."/>
            <person name="Poehlein A."/>
            <person name="Offre P."/>
            <person name="Zumbragel S."/>
            <person name="Haider S."/>
            <person name="Rychlik N."/>
            <person name="Nowka B."/>
            <person name="Schmeisser C."/>
            <person name="Lebedeva E.V."/>
            <person name="Rattei T."/>
            <person name="Bohm C."/>
            <person name="Schmid M."/>
            <person name="Galushko A."/>
            <person name="Hatzenpichler R."/>
            <person name="Weinmaier T."/>
            <person name="Daniel R."/>
            <person name="Schleper C."/>
            <person name="Spieck E."/>
            <person name="Streit W."/>
            <person name="Wagner M."/>
        </authorList>
    </citation>
    <scope>NUCLEOTIDE SEQUENCE [LARGE SCALE GENOMIC DNA]</scope>
    <source>
        <strain evidence="2">Ga9.2</strain>
    </source>
</reference>
<dbReference type="Gene3D" id="2.40.40.20">
    <property type="match status" value="1"/>
</dbReference>
<name>K0IE24_NITGG</name>
<organism evidence="1 2">
    <name type="scientific">Nitrososphaera gargensis (strain Ga9.2)</name>
    <dbReference type="NCBI Taxonomy" id="1237085"/>
    <lineage>
        <taxon>Archaea</taxon>
        <taxon>Nitrososphaerota</taxon>
        <taxon>Nitrososphaeria</taxon>
        <taxon>Nitrososphaerales</taxon>
        <taxon>Nitrososphaeraceae</taxon>
        <taxon>Nitrososphaera</taxon>
    </lineage>
</organism>
<keyword evidence="2" id="KW-1185">Reference proteome</keyword>